<dbReference type="InterPro" id="IPR029062">
    <property type="entry name" value="Class_I_gatase-like"/>
</dbReference>
<dbReference type="SUPFAM" id="SSF52317">
    <property type="entry name" value="Class I glutamine amidotransferase-like"/>
    <property type="match status" value="1"/>
</dbReference>
<dbReference type="EMBL" id="AP021875">
    <property type="protein sequence ID" value="BBO78967.1"/>
    <property type="molecule type" value="Genomic_DNA"/>
</dbReference>
<evidence type="ECO:0000256" key="5">
    <source>
        <dbReference type="ARBA" id="ARBA00022825"/>
    </source>
</evidence>
<dbReference type="RefSeq" id="WP_170302550.1">
    <property type="nucleotide sequence ID" value="NZ_AP021875.1"/>
</dbReference>
<keyword evidence="10" id="KW-1185">Reference proteome</keyword>
<dbReference type="InterPro" id="IPR027461">
    <property type="entry name" value="Carboxypeptidase_A_C_sf"/>
</dbReference>
<accession>A0A5K7ZQ43</accession>
<dbReference type="AlphaFoldDB" id="A0A5K7ZQ43"/>
<organism evidence="9 10">
    <name type="scientific">Desulfosarcina widdelii</name>
    <dbReference type="NCBI Taxonomy" id="947919"/>
    <lineage>
        <taxon>Bacteria</taxon>
        <taxon>Pseudomonadati</taxon>
        <taxon>Thermodesulfobacteriota</taxon>
        <taxon>Desulfobacteria</taxon>
        <taxon>Desulfobacterales</taxon>
        <taxon>Desulfosarcinaceae</taxon>
        <taxon>Desulfosarcina</taxon>
    </lineage>
</organism>
<evidence type="ECO:0000256" key="1">
    <source>
        <dbReference type="ARBA" id="ARBA00010233"/>
    </source>
</evidence>
<dbReference type="InterPro" id="IPR003507">
    <property type="entry name" value="S66_fam"/>
</dbReference>
<evidence type="ECO:0000256" key="6">
    <source>
        <dbReference type="PIRSR" id="PIRSR028757-1"/>
    </source>
</evidence>
<evidence type="ECO:0000256" key="2">
    <source>
        <dbReference type="ARBA" id="ARBA00022645"/>
    </source>
</evidence>
<dbReference type="Gene3D" id="3.50.30.60">
    <property type="entry name" value="LD-carboxypeptidase A C-terminal domain-like"/>
    <property type="match status" value="1"/>
</dbReference>
<feature type="active site" description="Nucleophile" evidence="6">
    <location>
        <position position="117"/>
    </location>
</feature>
<comment type="similarity">
    <text evidence="1">Belongs to the peptidase S66 family.</text>
</comment>
<dbReference type="InterPro" id="IPR027478">
    <property type="entry name" value="LdcA_N"/>
</dbReference>
<dbReference type="Pfam" id="PF17676">
    <property type="entry name" value="Peptidase_S66C"/>
    <property type="match status" value="1"/>
</dbReference>
<feature type="domain" description="LD-carboxypeptidase N-terminal" evidence="7">
    <location>
        <begin position="21"/>
        <end position="137"/>
    </location>
</feature>
<evidence type="ECO:0000259" key="7">
    <source>
        <dbReference type="Pfam" id="PF02016"/>
    </source>
</evidence>
<feature type="domain" description="LD-carboxypeptidase C-terminal" evidence="8">
    <location>
        <begin position="180"/>
        <end position="291"/>
    </location>
</feature>
<dbReference type="SUPFAM" id="SSF141986">
    <property type="entry name" value="LD-carboxypeptidase A C-terminal domain-like"/>
    <property type="match status" value="1"/>
</dbReference>
<dbReference type="Gene3D" id="3.40.50.10740">
    <property type="entry name" value="Class I glutamine amidotransferase-like"/>
    <property type="match status" value="1"/>
</dbReference>
<name>A0A5K7ZQ43_9BACT</name>
<keyword evidence="4" id="KW-0378">Hydrolase</keyword>
<dbReference type="PANTHER" id="PTHR30237:SF2">
    <property type="entry name" value="MUREIN TETRAPEPTIDE CARBOXYPEPTIDASE"/>
    <property type="match status" value="1"/>
</dbReference>
<evidence type="ECO:0000256" key="3">
    <source>
        <dbReference type="ARBA" id="ARBA00022670"/>
    </source>
</evidence>
<reference evidence="9 10" key="1">
    <citation type="submission" date="2019-11" db="EMBL/GenBank/DDBJ databases">
        <title>Comparative genomics of hydrocarbon-degrading Desulfosarcina strains.</title>
        <authorList>
            <person name="Watanabe M."/>
            <person name="Kojima H."/>
            <person name="Fukui M."/>
        </authorList>
    </citation>
    <scope>NUCLEOTIDE SEQUENCE [LARGE SCALE GENOMIC DNA]</scope>
    <source>
        <strain evidence="9 10">PP31</strain>
    </source>
</reference>
<keyword evidence="3" id="KW-0645">Protease</keyword>
<dbReference type="KEGG" id="dwd:DSCW_63840"/>
<keyword evidence="2" id="KW-0121">Carboxypeptidase</keyword>
<dbReference type="Proteomes" id="UP000427769">
    <property type="component" value="Chromosome"/>
</dbReference>
<dbReference type="GO" id="GO:0004180">
    <property type="term" value="F:carboxypeptidase activity"/>
    <property type="evidence" value="ECO:0007669"/>
    <property type="project" value="UniProtKB-KW"/>
</dbReference>
<evidence type="ECO:0000259" key="8">
    <source>
        <dbReference type="Pfam" id="PF17676"/>
    </source>
</evidence>
<gene>
    <name evidence="9" type="ORF">DSCW_63840</name>
</gene>
<dbReference type="CDD" id="cd07025">
    <property type="entry name" value="Peptidase_S66"/>
    <property type="match status" value="1"/>
</dbReference>
<sequence>MPSSIVPQTNLPRALKPGDRIGIAAPASPFDGKSFEAGLGVLESMGFNPVVPEGLFEKNGFLAGTDRHRADQLTRLFTDPEIDGIICARGGYGSMRILPLLDADVLAKHPKVFVGFSDITALIGFLVQRCGMTVFHGPSVTTLGDGNLQTREHLMAALTRAEPLTLTAEAGRTIHSGRAQGPFLCGNLTLFCHLTGTPFQPDLKDRILLIEDRGEAPYRIDRMLTQMRMAGCFQGLAGLAVGAFTDCGSSRQINEIVADRLSGLDIPILAGFDAGHEGVNMTLPVGVPARLDTASKTLSFLNPAVR</sequence>
<proteinExistence type="inferred from homology"/>
<protein>
    <submittedName>
        <fullName evidence="9">Peptidase S66</fullName>
    </submittedName>
</protein>
<dbReference type="InterPro" id="IPR040921">
    <property type="entry name" value="Peptidase_S66C"/>
</dbReference>
<dbReference type="GO" id="GO:0006508">
    <property type="term" value="P:proteolysis"/>
    <property type="evidence" value="ECO:0007669"/>
    <property type="project" value="UniProtKB-KW"/>
</dbReference>
<dbReference type="PANTHER" id="PTHR30237">
    <property type="entry name" value="MURAMOYLTETRAPEPTIDE CARBOXYPEPTIDASE"/>
    <property type="match status" value="1"/>
</dbReference>
<dbReference type="PIRSF" id="PIRSF028757">
    <property type="entry name" value="LD-carboxypeptidase"/>
    <property type="match status" value="1"/>
</dbReference>
<evidence type="ECO:0000313" key="10">
    <source>
        <dbReference type="Proteomes" id="UP000427769"/>
    </source>
</evidence>
<feature type="active site" description="Charge relay system" evidence="6">
    <location>
        <position position="276"/>
    </location>
</feature>
<dbReference type="Pfam" id="PF02016">
    <property type="entry name" value="Peptidase_S66"/>
    <property type="match status" value="1"/>
</dbReference>
<feature type="active site" description="Charge relay system" evidence="6">
    <location>
        <position position="211"/>
    </location>
</feature>
<dbReference type="InterPro" id="IPR040449">
    <property type="entry name" value="Peptidase_S66_N"/>
</dbReference>
<dbReference type="GO" id="GO:0008236">
    <property type="term" value="F:serine-type peptidase activity"/>
    <property type="evidence" value="ECO:0007669"/>
    <property type="project" value="UniProtKB-KW"/>
</dbReference>
<evidence type="ECO:0000313" key="9">
    <source>
        <dbReference type="EMBL" id="BBO78967.1"/>
    </source>
</evidence>
<keyword evidence="5" id="KW-0720">Serine protease</keyword>
<evidence type="ECO:0000256" key="4">
    <source>
        <dbReference type="ARBA" id="ARBA00022801"/>
    </source>
</evidence>